<dbReference type="AlphaFoldDB" id="A0A841GN40"/>
<name>A0A841GN40_9BACT</name>
<dbReference type="Proteomes" id="UP000555828">
    <property type="component" value="Unassembled WGS sequence"/>
</dbReference>
<keyword evidence="2" id="KW-1185">Reference proteome</keyword>
<evidence type="ECO:0000313" key="1">
    <source>
        <dbReference type="EMBL" id="MBB6062574.1"/>
    </source>
</evidence>
<evidence type="ECO:0000313" key="2">
    <source>
        <dbReference type="Proteomes" id="UP000555828"/>
    </source>
</evidence>
<dbReference type="RefSeq" id="WP_184619233.1">
    <property type="nucleotide sequence ID" value="NZ_JACHEX010000002.1"/>
</dbReference>
<gene>
    <name evidence="1" type="ORF">HNP65_001012</name>
</gene>
<sequence length="199" mass="21945">MINVSNIEEVLTKIPGIQAAKAVVEDEEIVELHVVADDEKLPKQIVRDIETVLFASLGIKIDRKVISIAQLNSKIETSKVLPYRLEKLDVKNEGKNIKVSVEIVHGQEKMSGEFSGPKTSRNIPIVIGNAVLNALENIHDFVISVDDIAEVSLAGKNFLITHLTKEYKNVEESIIGAAPIEKDKNTAIAESVLDAFRRL</sequence>
<proteinExistence type="predicted"/>
<reference evidence="1 2" key="1">
    <citation type="submission" date="2020-08" db="EMBL/GenBank/DDBJ databases">
        <title>Genomic Encyclopedia of Type Strains, Phase IV (KMG-IV): sequencing the most valuable type-strain genomes for metagenomic binning, comparative biology and taxonomic classification.</title>
        <authorList>
            <person name="Goeker M."/>
        </authorList>
    </citation>
    <scope>NUCLEOTIDE SEQUENCE [LARGE SCALE GENOMIC DNA]</scope>
    <source>
        <strain evidence="1 2">DSM 13481</strain>
    </source>
</reference>
<organism evidence="1 2">
    <name type="scientific">Thermosipho japonicus</name>
    <dbReference type="NCBI Taxonomy" id="90323"/>
    <lineage>
        <taxon>Bacteria</taxon>
        <taxon>Thermotogati</taxon>
        <taxon>Thermotogota</taxon>
        <taxon>Thermotogae</taxon>
        <taxon>Thermotogales</taxon>
        <taxon>Fervidobacteriaceae</taxon>
        <taxon>Thermosipho</taxon>
    </lineage>
</organism>
<dbReference type="EMBL" id="JACHEX010000002">
    <property type="protein sequence ID" value="MBB6062574.1"/>
    <property type="molecule type" value="Genomic_DNA"/>
</dbReference>
<protein>
    <submittedName>
        <fullName evidence="1">Copper chaperone CopZ</fullName>
    </submittedName>
</protein>
<accession>A0A841GN40</accession>
<comment type="caution">
    <text evidence="1">The sequence shown here is derived from an EMBL/GenBank/DDBJ whole genome shotgun (WGS) entry which is preliminary data.</text>
</comment>